<dbReference type="GO" id="GO:0004834">
    <property type="term" value="F:tryptophan synthase activity"/>
    <property type="evidence" value="ECO:0007669"/>
    <property type="project" value="UniProtKB-UniRule"/>
</dbReference>
<comment type="pathway">
    <text evidence="3 12">Amino-acid biosynthesis; L-tryptophan biosynthesis; L-tryptophan from chorismate: step 5/5.</text>
</comment>
<dbReference type="GO" id="GO:0005737">
    <property type="term" value="C:cytoplasm"/>
    <property type="evidence" value="ECO:0007669"/>
    <property type="project" value="TreeGrafter"/>
</dbReference>
<dbReference type="EMBL" id="CP162551">
    <property type="protein sequence ID" value="XDI37122.1"/>
    <property type="molecule type" value="Genomic_DNA"/>
</dbReference>
<keyword evidence="6 12" id="KW-0028">Amino-acid biosynthesis</keyword>
<evidence type="ECO:0000256" key="2">
    <source>
        <dbReference type="ARBA" id="ARBA00002786"/>
    </source>
</evidence>
<dbReference type="InterPro" id="IPR023026">
    <property type="entry name" value="Trp_synth_beta/beta-like"/>
</dbReference>
<dbReference type="Gene3D" id="3.40.50.1100">
    <property type="match status" value="2"/>
</dbReference>
<protein>
    <recommendedName>
        <fullName evidence="12">Tryptophan synthase beta chain</fullName>
        <ecNumber evidence="12">4.2.1.20</ecNumber>
    </recommendedName>
</protein>
<dbReference type="FunFam" id="3.40.50.1100:FF:000004">
    <property type="entry name" value="Tryptophan synthase beta chain"/>
    <property type="match status" value="1"/>
</dbReference>
<sequence>MNTTTTVYPDKRGRFGEFGGKYVPETLMSAIEELEQSLDLAMDDPEFMEAYKDHLREFAGRPTALTYAKNISEKIGGASIYLKREDLVHTGAHKLNNAIGQALLAKRMGKTKIVAETGAGQHGVATATIAARFGLSCKVFMGAEDMERQALNVFRMELLGAEVVPANSGSKTLKDATNEAIRYWVTHAEDTFYLIGSVVGPHPYPKMVRDFQRIIGDEARAQFLKRENRLPTEVIACVGGGSNAIGTFYPFIEDDVRLIGVEAAGKGVDTDQHAATITHGRKGVIHGSLTYLLQDEAGQITEPYSISAGLDYPGVGPEHAYLASTGRVQYDAVSDQEALDALKLLSTEEGIIPAIETAHALAKAFERAEQLTPQDTILVCLSGRGDKDVHTLMKHFKEDE</sequence>
<evidence type="ECO:0000259" key="13">
    <source>
        <dbReference type="Pfam" id="PF00291"/>
    </source>
</evidence>
<keyword evidence="10 12" id="KW-0456">Lyase</keyword>
<evidence type="ECO:0000256" key="8">
    <source>
        <dbReference type="ARBA" id="ARBA00022898"/>
    </source>
</evidence>
<reference evidence="14" key="1">
    <citation type="submission" date="2024-07" db="EMBL/GenBank/DDBJ databases">
        <title>Identification and characteristics of an arsenic-resistant bacterial isolate, which belongs to a novel species.</title>
        <authorList>
            <person name="Juszczyk A."/>
            <person name="Kowalczyk A."/>
            <person name="Was K."/>
            <person name="Kosowicz W."/>
            <person name="Budzyn A."/>
            <person name="Latowski D."/>
        </authorList>
    </citation>
    <scope>NUCLEOTIDE SEQUENCE</scope>
    <source>
        <strain evidence="14">As8PL</strain>
    </source>
</reference>
<keyword evidence="7 12" id="KW-0822">Tryptophan biosynthesis</keyword>
<evidence type="ECO:0000256" key="3">
    <source>
        <dbReference type="ARBA" id="ARBA00004733"/>
    </source>
</evidence>
<evidence type="ECO:0000256" key="1">
    <source>
        <dbReference type="ARBA" id="ARBA00001933"/>
    </source>
</evidence>
<dbReference type="FunFam" id="3.40.50.1100:FF:000001">
    <property type="entry name" value="Tryptophan synthase beta chain"/>
    <property type="match status" value="1"/>
</dbReference>
<evidence type="ECO:0000256" key="7">
    <source>
        <dbReference type="ARBA" id="ARBA00022822"/>
    </source>
</evidence>
<evidence type="ECO:0000256" key="12">
    <source>
        <dbReference type="HAMAP-Rule" id="MF_00133"/>
    </source>
</evidence>
<dbReference type="CDD" id="cd06446">
    <property type="entry name" value="Trp-synth_B"/>
    <property type="match status" value="1"/>
</dbReference>
<name>A0AB39BU26_9BACI</name>
<comment type="subunit">
    <text evidence="5 12">Tetramer of two alpha and two beta chains.</text>
</comment>
<comment type="function">
    <text evidence="2 12">The beta subunit is responsible for the synthesis of L-tryptophan from indole and L-serine.</text>
</comment>
<dbReference type="SUPFAM" id="SSF53686">
    <property type="entry name" value="Tryptophan synthase beta subunit-like PLP-dependent enzymes"/>
    <property type="match status" value="1"/>
</dbReference>
<feature type="modified residue" description="N6-(pyridoxal phosphate)lysine" evidence="12">
    <location>
        <position position="94"/>
    </location>
</feature>
<dbReference type="InterPro" id="IPR006654">
    <property type="entry name" value="Trp_synth_beta"/>
</dbReference>
<dbReference type="InterPro" id="IPR001926">
    <property type="entry name" value="TrpB-like_PALP"/>
</dbReference>
<organism evidence="14">
    <name type="scientific">Alkalihalophilus sp. As8PL</name>
    <dbReference type="NCBI Taxonomy" id="3237103"/>
    <lineage>
        <taxon>Bacteria</taxon>
        <taxon>Bacillati</taxon>
        <taxon>Bacillota</taxon>
        <taxon>Bacilli</taxon>
        <taxon>Bacillales</taxon>
        <taxon>Bacillaceae</taxon>
        <taxon>Alkalihalophilus</taxon>
    </lineage>
</organism>
<evidence type="ECO:0000256" key="11">
    <source>
        <dbReference type="ARBA" id="ARBA00049047"/>
    </source>
</evidence>
<comment type="similarity">
    <text evidence="4 12">Belongs to the TrpB family.</text>
</comment>
<evidence type="ECO:0000256" key="6">
    <source>
        <dbReference type="ARBA" id="ARBA00022605"/>
    </source>
</evidence>
<evidence type="ECO:0000256" key="4">
    <source>
        <dbReference type="ARBA" id="ARBA00009982"/>
    </source>
</evidence>
<evidence type="ECO:0000256" key="10">
    <source>
        <dbReference type="ARBA" id="ARBA00023239"/>
    </source>
</evidence>
<dbReference type="InterPro" id="IPR036052">
    <property type="entry name" value="TrpB-like_PALP_sf"/>
</dbReference>
<gene>
    <name evidence="12 14" type="primary">trpB</name>
    <name evidence="14" type="ORF">AB3N04_02065</name>
</gene>
<accession>A0AB39BU26</accession>
<dbReference type="PIRSF" id="PIRSF001413">
    <property type="entry name" value="Trp_syn_beta"/>
    <property type="match status" value="1"/>
</dbReference>
<dbReference type="RefSeq" id="WP_368504496.1">
    <property type="nucleotide sequence ID" value="NZ_CP162551.1"/>
</dbReference>
<feature type="domain" description="Tryptophan synthase beta chain-like PALP" evidence="13">
    <location>
        <begin position="59"/>
        <end position="383"/>
    </location>
</feature>
<dbReference type="InterPro" id="IPR006653">
    <property type="entry name" value="Trp_synth_b_CS"/>
</dbReference>
<evidence type="ECO:0000256" key="9">
    <source>
        <dbReference type="ARBA" id="ARBA00023141"/>
    </source>
</evidence>
<evidence type="ECO:0000313" key="14">
    <source>
        <dbReference type="EMBL" id="XDI37122.1"/>
    </source>
</evidence>
<comment type="catalytic activity">
    <reaction evidence="11 12">
        <text>(1S,2R)-1-C-(indol-3-yl)glycerol 3-phosphate + L-serine = D-glyceraldehyde 3-phosphate + L-tryptophan + H2O</text>
        <dbReference type="Rhea" id="RHEA:10532"/>
        <dbReference type="ChEBI" id="CHEBI:15377"/>
        <dbReference type="ChEBI" id="CHEBI:33384"/>
        <dbReference type="ChEBI" id="CHEBI:57912"/>
        <dbReference type="ChEBI" id="CHEBI:58866"/>
        <dbReference type="ChEBI" id="CHEBI:59776"/>
        <dbReference type="EC" id="4.2.1.20"/>
    </reaction>
</comment>
<dbReference type="Pfam" id="PF00291">
    <property type="entry name" value="PALP"/>
    <property type="match status" value="1"/>
</dbReference>
<evidence type="ECO:0000256" key="5">
    <source>
        <dbReference type="ARBA" id="ARBA00011270"/>
    </source>
</evidence>
<dbReference type="PANTHER" id="PTHR48077:SF3">
    <property type="entry name" value="TRYPTOPHAN SYNTHASE"/>
    <property type="match status" value="1"/>
</dbReference>
<proteinExistence type="inferred from homology"/>
<dbReference type="AlphaFoldDB" id="A0AB39BU26"/>
<keyword evidence="8 12" id="KW-0663">Pyridoxal phosphate</keyword>
<dbReference type="HAMAP" id="MF_00133">
    <property type="entry name" value="Trp_synth_beta"/>
    <property type="match status" value="1"/>
</dbReference>
<dbReference type="EC" id="4.2.1.20" evidence="12"/>
<dbReference type="PANTHER" id="PTHR48077">
    <property type="entry name" value="TRYPTOPHAN SYNTHASE-RELATED"/>
    <property type="match status" value="1"/>
</dbReference>
<dbReference type="PROSITE" id="PS00168">
    <property type="entry name" value="TRP_SYNTHASE_BETA"/>
    <property type="match status" value="1"/>
</dbReference>
<dbReference type="NCBIfam" id="TIGR00263">
    <property type="entry name" value="trpB"/>
    <property type="match status" value="1"/>
</dbReference>
<comment type="cofactor">
    <cofactor evidence="1 12">
        <name>pyridoxal 5'-phosphate</name>
        <dbReference type="ChEBI" id="CHEBI:597326"/>
    </cofactor>
</comment>
<keyword evidence="9 12" id="KW-0057">Aromatic amino acid biosynthesis</keyword>